<reference evidence="2 3" key="1">
    <citation type="submission" date="2016-12" db="EMBL/GenBank/DDBJ databases">
        <title>Marinobacter lutaoensis whole genome sequencing.</title>
        <authorList>
            <person name="Verma A."/>
            <person name="Krishnamurthi S."/>
        </authorList>
    </citation>
    <scope>NUCLEOTIDE SEQUENCE [LARGE SCALE GENOMIC DNA]</scope>
    <source>
        <strain evidence="2 3">T5054</strain>
    </source>
</reference>
<dbReference type="EMBL" id="MSCW01000009">
    <property type="protein sequence ID" value="ONF42478.1"/>
    <property type="molecule type" value="Genomic_DNA"/>
</dbReference>
<sequence>MATMKSYVGFVASLLVQRDDFQVFRFQAAEDSLNRSKDSPNSFSCVLTSGNIHENEALLIKGYWRKHDAYGWQFWVVDYAPTMPTTAEDIRRYLSAGHIEGIGPELASRLVKRFGDRTMHMMLNNPVALTTVEGIGVGKADIIHSHTRRLAQLQAIHKMLADWAVPAAMASKVVEDHQENAPEYVAENPWRLMIDYQAPLKVADRVAEHSGCKQMDLRYAAIAEDLLRRCQDHHGSQVAYLKSQVCTIFEAEYQGEDFNKVIKTPVITIVSTGVDDYVVATNNMDILVKLLTANPSRLSGAL</sequence>
<evidence type="ECO:0000259" key="1">
    <source>
        <dbReference type="Pfam" id="PF14490"/>
    </source>
</evidence>
<dbReference type="InterPro" id="IPR010994">
    <property type="entry name" value="RuvA_2-like"/>
</dbReference>
<accession>A0A1V2DP87</accession>
<dbReference type="AlphaFoldDB" id="A0A1V2DP87"/>
<dbReference type="RefSeq" id="WP_076725423.1">
    <property type="nucleotide sequence ID" value="NZ_MSCW01000009.1"/>
</dbReference>
<dbReference type="Gene3D" id="1.10.150.20">
    <property type="entry name" value="5' to 3' exonuclease, C-terminal subdomain"/>
    <property type="match status" value="1"/>
</dbReference>
<protein>
    <recommendedName>
        <fullName evidence="1">ATP-dependent RecD2 DNA helicase-like helix-hairpin-helix domain-containing protein</fullName>
    </recommendedName>
</protein>
<gene>
    <name evidence="2" type="ORF">BTO32_14790</name>
</gene>
<dbReference type="Pfam" id="PF14490">
    <property type="entry name" value="HHH_RecD2"/>
    <property type="match status" value="1"/>
</dbReference>
<comment type="caution">
    <text evidence="2">The sequence shown here is derived from an EMBL/GenBank/DDBJ whole genome shotgun (WGS) entry which is preliminary data.</text>
</comment>
<dbReference type="InterPro" id="IPR029493">
    <property type="entry name" value="RecD2-like_HHH"/>
</dbReference>
<proteinExistence type="predicted"/>
<evidence type="ECO:0000313" key="3">
    <source>
        <dbReference type="Proteomes" id="UP000189339"/>
    </source>
</evidence>
<dbReference type="STRING" id="135739.BTO32_14790"/>
<feature type="domain" description="ATP-dependent RecD2 DNA helicase-like helix-hairpin-helix" evidence="1">
    <location>
        <begin position="153"/>
        <end position="235"/>
    </location>
</feature>
<keyword evidence="3" id="KW-1185">Reference proteome</keyword>
<evidence type="ECO:0000313" key="2">
    <source>
        <dbReference type="EMBL" id="ONF42478.1"/>
    </source>
</evidence>
<dbReference type="SUPFAM" id="SSF47781">
    <property type="entry name" value="RuvA domain 2-like"/>
    <property type="match status" value="1"/>
</dbReference>
<organism evidence="2 3">
    <name type="scientific">Marinobacter lutaoensis</name>
    <dbReference type="NCBI Taxonomy" id="135739"/>
    <lineage>
        <taxon>Bacteria</taxon>
        <taxon>Pseudomonadati</taxon>
        <taxon>Pseudomonadota</taxon>
        <taxon>Gammaproteobacteria</taxon>
        <taxon>Pseudomonadales</taxon>
        <taxon>Marinobacteraceae</taxon>
        <taxon>Marinobacter</taxon>
    </lineage>
</organism>
<dbReference type="Proteomes" id="UP000189339">
    <property type="component" value="Unassembled WGS sequence"/>
</dbReference>
<name>A0A1V2DP87_9GAMM</name>
<dbReference type="OrthoDB" id="9763659at2"/>